<gene>
    <name evidence="1" type="ORF">ALAG00032_LOCUS8431</name>
</gene>
<organism evidence="1">
    <name type="scientific">Aureoumbra lagunensis</name>
    <dbReference type="NCBI Taxonomy" id="44058"/>
    <lineage>
        <taxon>Eukaryota</taxon>
        <taxon>Sar</taxon>
        <taxon>Stramenopiles</taxon>
        <taxon>Ochrophyta</taxon>
        <taxon>Pelagophyceae</taxon>
        <taxon>Pelagomonadales</taxon>
        <taxon>Aureoumbra</taxon>
    </lineage>
</organism>
<proteinExistence type="predicted"/>
<dbReference type="EMBL" id="HBIJ01012390">
    <property type="protein sequence ID" value="CAE0367674.1"/>
    <property type="molecule type" value="Transcribed_RNA"/>
</dbReference>
<reference evidence="1" key="1">
    <citation type="submission" date="2021-01" db="EMBL/GenBank/DDBJ databases">
        <authorList>
            <person name="Corre E."/>
            <person name="Pelletier E."/>
            <person name="Niang G."/>
            <person name="Scheremetjew M."/>
            <person name="Finn R."/>
            <person name="Kale V."/>
            <person name="Holt S."/>
            <person name="Cochrane G."/>
            <person name="Meng A."/>
            <person name="Brown T."/>
            <person name="Cohen L."/>
        </authorList>
    </citation>
    <scope>NUCLEOTIDE SEQUENCE</scope>
    <source>
        <strain evidence="1">CCMP1510</strain>
    </source>
</reference>
<name>A0A7S3JWW5_9STRA</name>
<dbReference type="AlphaFoldDB" id="A0A7S3JWW5"/>
<accession>A0A7S3JWW5</accession>
<sequence length="129" mass="14587">MSLTSRFESIATVEQTLSTVKTMHKVMYQRELMDGAPTLISQTVLKGLCDLYPARVRQRVAILPQKLYAIKQTIPWFASNLINFTALMDTCYCTVTRSIELVARTQRIGSNKRQKLPAATLTSYLTTQP</sequence>
<evidence type="ECO:0000313" key="1">
    <source>
        <dbReference type="EMBL" id="CAE0367674.1"/>
    </source>
</evidence>
<protein>
    <submittedName>
        <fullName evidence="1">Uncharacterized protein</fullName>
    </submittedName>
</protein>